<dbReference type="RefSeq" id="WP_407339515.1">
    <property type="nucleotide sequence ID" value="NZ_CP136862.1"/>
</dbReference>
<dbReference type="Proteomes" id="UP001626536">
    <property type="component" value="Chromosome"/>
</dbReference>
<evidence type="ECO:0000313" key="1">
    <source>
        <dbReference type="EMBL" id="WOJ90069.1"/>
    </source>
</evidence>
<organism evidence="1 2">
    <name type="scientific">Methylocapsa polymorpha</name>
    <dbReference type="NCBI Taxonomy" id="3080828"/>
    <lineage>
        <taxon>Bacteria</taxon>
        <taxon>Pseudomonadati</taxon>
        <taxon>Pseudomonadota</taxon>
        <taxon>Alphaproteobacteria</taxon>
        <taxon>Hyphomicrobiales</taxon>
        <taxon>Beijerinckiaceae</taxon>
        <taxon>Methylocapsa</taxon>
    </lineage>
</organism>
<keyword evidence="2" id="KW-1185">Reference proteome</keyword>
<sequence>MTRRALRDERFKPLLSARRPLLRLAAMLLQCIFAEGVAADERDPFLALATHAEGIVNYVRASEVQALVDLNQSKCLLVLLSGEEMRAYQKCASIAGDPKQYGFVSFTSPFGNVFAIPAAISSLRSTSSSGCSLALRNARFVPVSESCVAAHKALVGE</sequence>
<proteinExistence type="predicted"/>
<name>A0ABZ0HRY9_9HYPH</name>
<dbReference type="EMBL" id="CP136862">
    <property type="protein sequence ID" value="WOJ90069.1"/>
    <property type="molecule type" value="Genomic_DNA"/>
</dbReference>
<reference evidence="1 2" key="1">
    <citation type="submission" date="2023-10" db="EMBL/GenBank/DDBJ databases">
        <title>Novel methanotroph of the genus Methylocapsa from a subarctic wetland.</title>
        <authorList>
            <person name="Belova S.E."/>
            <person name="Oshkin I.Y."/>
            <person name="Miroshnikov K."/>
            <person name="Dedysh S.N."/>
        </authorList>
    </citation>
    <scope>NUCLEOTIDE SEQUENCE [LARGE SCALE GENOMIC DNA]</scope>
    <source>
        <strain evidence="1 2">RX1</strain>
    </source>
</reference>
<protein>
    <submittedName>
        <fullName evidence="1">Uncharacterized protein</fullName>
    </submittedName>
</protein>
<evidence type="ECO:0000313" key="2">
    <source>
        <dbReference type="Proteomes" id="UP001626536"/>
    </source>
</evidence>
<accession>A0ABZ0HRY9</accession>
<gene>
    <name evidence="1" type="ORF">RZS28_01830</name>
</gene>